<proteinExistence type="inferred from homology"/>
<dbReference type="InterPro" id="IPR000717">
    <property type="entry name" value="PCI_dom"/>
</dbReference>
<dbReference type="InterPro" id="IPR036390">
    <property type="entry name" value="WH_DNA-bd_sf"/>
</dbReference>
<dbReference type="GO" id="GO:0005737">
    <property type="term" value="C:cytoplasm"/>
    <property type="evidence" value="ECO:0007669"/>
    <property type="project" value="UniProtKB-SubCell"/>
</dbReference>
<evidence type="ECO:0000256" key="2">
    <source>
        <dbReference type="ARBA" id="ARBA00004496"/>
    </source>
</evidence>
<evidence type="ECO:0000256" key="8">
    <source>
        <dbReference type="ARBA" id="ARBA00023242"/>
    </source>
</evidence>
<gene>
    <name evidence="11" type="ORF">BDY17DRAFT_307626</name>
</gene>
<evidence type="ECO:0000256" key="7">
    <source>
        <dbReference type="ARBA" id="ARBA00022790"/>
    </source>
</evidence>
<dbReference type="SMART" id="SM00088">
    <property type="entry name" value="PINT"/>
    <property type="match status" value="1"/>
</dbReference>
<evidence type="ECO:0000256" key="9">
    <source>
        <dbReference type="SAM" id="MobiDB-lite"/>
    </source>
</evidence>
<evidence type="ECO:0000256" key="5">
    <source>
        <dbReference type="ARBA" id="ARBA00014879"/>
    </source>
</evidence>
<organism evidence="11 12">
    <name type="scientific">Neohortaea acidophila</name>
    <dbReference type="NCBI Taxonomy" id="245834"/>
    <lineage>
        <taxon>Eukaryota</taxon>
        <taxon>Fungi</taxon>
        <taxon>Dikarya</taxon>
        <taxon>Ascomycota</taxon>
        <taxon>Pezizomycotina</taxon>
        <taxon>Dothideomycetes</taxon>
        <taxon>Dothideomycetidae</taxon>
        <taxon>Mycosphaerellales</taxon>
        <taxon>Teratosphaeriaceae</taxon>
        <taxon>Neohortaea</taxon>
    </lineage>
</organism>
<dbReference type="OrthoDB" id="194139at2759"/>
<feature type="region of interest" description="Disordered" evidence="9">
    <location>
        <begin position="1"/>
        <end position="32"/>
    </location>
</feature>
<evidence type="ECO:0000259" key="10">
    <source>
        <dbReference type="PROSITE" id="PS50250"/>
    </source>
</evidence>
<protein>
    <recommendedName>
        <fullName evidence="5">COP9 signalosome complex subunit 2</fullName>
    </recommendedName>
</protein>
<reference evidence="11" key="1">
    <citation type="journal article" date="2020" name="Stud. Mycol.">
        <title>101 Dothideomycetes genomes: a test case for predicting lifestyles and emergence of pathogens.</title>
        <authorList>
            <person name="Haridas S."/>
            <person name="Albert R."/>
            <person name="Binder M."/>
            <person name="Bloem J."/>
            <person name="Labutti K."/>
            <person name="Salamov A."/>
            <person name="Andreopoulos B."/>
            <person name="Baker S."/>
            <person name="Barry K."/>
            <person name="Bills G."/>
            <person name="Bluhm B."/>
            <person name="Cannon C."/>
            <person name="Castanera R."/>
            <person name="Culley D."/>
            <person name="Daum C."/>
            <person name="Ezra D."/>
            <person name="Gonzalez J."/>
            <person name="Henrissat B."/>
            <person name="Kuo A."/>
            <person name="Liang C."/>
            <person name="Lipzen A."/>
            <person name="Lutzoni F."/>
            <person name="Magnuson J."/>
            <person name="Mondo S."/>
            <person name="Nolan M."/>
            <person name="Ohm R."/>
            <person name="Pangilinan J."/>
            <person name="Park H.-J."/>
            <person name="Ramirez L."/>
            <person name="Alfaro M."/>
            <person name="Sun H."/>
            <person name="Tritt A."/>
            <person name="Yoshinaga Y."/>
            <person name="Zwiers L.-H."/>
            <person name="Turgeon B."/>
            <person name="Goodwin S."/>
            <person name="Spatafora J."/>
            <person name="Crous P."/>
            <person name="Grigoriev I."/>
        </authorList>
    </citation>
    <scope>NUCLEOTIDE SEQUENCE</scope>
    <source>
        <strain evidence="11">CBS 113389</strain>
    </source>
</reference>
<keyword evidence="8" id="KW-0539">Nucleus</keyword>
<keyword evidence="6" id="KW-0963">Cytoplasm</keyword>
<evidence type="ECO:0000256" key="3">
    <source>
        <dbReference type="ARBA" id="ARBA00009318"/>
    </source>
</evidence>
<dbReference type="PANTHER" id="PTHR10678">
    <property type="entry name" value="26S PROTEASOME NON-ATPASE REGULATORY SUBUNIT 11/COP9 SIGNALOSOME COMPLEX SUBUNIT 2"/>
    <property type="match status" value="1"/>
</dbReference>
<dbReference type="GeneID" id="54476129"/>
<dbReference type="SUPFAM" id="SSF46785">
    <property type="entry name" value="Winged helix' DNA-binding domain"/>
    <property type="match status" value="1"/>
</dbReference>
<comment type="subunit">
    <text evidence="4">Component of the COP9 signalosome (CSN) complex.</text>
</comment>
<dbReference type="RefSeq" id="XP_033592624.1">
    <property type="nucleotide sequence ID" value="XM_033735127.1"/>
</dbReference>
<evidence type="ECO:0000313" key="12">
    <source>
        <dbReference type="Proteomes" id="UP000799767"/>
    </source>
</evidence>
<accession>A0A6A6Q1C6</accession>
<dbReference type="Gene3D" id="1.25.40.570">
    <property type="match status" value="1"/>
</dbReference>
<dbReference type="GO" id="GO:0008180">
    <property type="term" value="C:COP9 signalosome"/>
    <property type="evidence" value="ECO:0007669"/>
    <property type="project" value="UniProtKB-KW"/>
</dbReference>
<evidence type="ECO:0000313" key="11">
    <source>
        <dbReference type="EMBL" id="KAF2486055.1"/>
    </source>
</evidence>
<feature type="region of interest" description="Disordered" evidence="9">
    <location>
        <begin position="452"/>
        <end position="489"/>
    </location>
</feature>
<dbReference type="Proteomes" id="UP000799767">
    <property type="component" value="Unassembled WGS sequence"/>
</dbReference>
<keyword evidence="7" id="KW-0736">Signalosome</keyword>
<dbReference type="AlphaFoldDB" id="A0A6A6Q1C6"/>
<name>A0A6A6Q1C6_9PEZI</name>
<comment type="similarity">
    <text evidence="3">Belongs to the CSN2 family.</text>
</comment>
<evidence type="ECO:0000256" key="6">
    <source>
        <dbReference type="ARBA" id="ARBA00022490"/>
    </source>
</evidence>
<dbReference type="InterPro" id="IPR050871">
    <property type="entry name" value="26S_Proteasome/COP9_Components"/>
</dbReference>
<dbReference type="PROSITE" id="PS50250">
    <property type="entry name" value="PCI"/>
    <property type="match status" value="1"/>
</dbReference>
<dbReference type="SMART" id="SM00753">
    <property type="entry name" value="PAM"/>
    <property type="match status" value="1"/>
</dbReference>
<evidence type="ECO:0000256" key="4">
    <source>
        <dbReference type="ARBA" id="ARBA00011098"/>
    </source>
</evidence>
<dbReference type="EMBL" id="MU001632">
    <property type="protein sequence ID" value="KAF2486055.1"/>
    <property type="molecule type" value="Genomic_DNA"/>
</dbReference>
<evidence type="ECO:0000256" key="1">
    <source>
        <dbReference type="ARBA" id="ARBA00004123"/>
    </source>
</evidence>
<dbReference type="Pfam" id="PF01399">
    <property type="entry name" value="PCI"/>
    <property type="match status" value="1"/>
</dbReference>
<feature type="domain" description="PCI" evidence="10">
    <location>
        <begin position="253"/>
        <end position="421"/>
    </location>
</feature>
<comment type="subcellular location">
    <subcellularLocation>
        <location evidence="2">Cytoplasm</location>
    </subcellularLocation>
    <subcellularLocation>
        <location evidence="1">Nucleus</location>
    </subcellularLocation>
</comment>
<dbReference type="FunFam" id="1.25.40.570:FF:000006">
    <property type="entry name" value="COP9 signalosome complex subunit 2"/>
    <property type="match status" value="1"/>
</dbReference>
<sequence>MSDDDDFMQDSDNENYDFEYEDDDDADQGGDVDVENKYYNAKQMKGDAPEEAIEEFLGVPALEEEKGDWGFKGLKQAIKLEFKLGWYDKAVEHYTELLTYVKSAVTRNYSEKSINNMLDFIEKNAEDEAANACMEQFYSKTLESFQATNNERLWLSTNTKLARLWLAQKDYPRLTEKVRELHKACQREDGTDDPSKGTYSMEAYALEIQMYSETRNNKRLKGLYNRALGVRSAVPHPKIMGIIRECGGKMHMSEENWKSAQSDFFESFRNYDEAGSLQRIQVLKYLVLTTMLMGSDINPFDSQETKPYKNDPRIAAMTELVDAYQRDDMAGYEGVLQRNKDLVKDEFIAENIDEVTRSMRTKAVVKLVAPYTRFKLDFIAKKLDISIAEVQDIVGFLIMDKKLRGKINQDAGTVEIESGADQERMSAVADWTKAIRSLANLVLNDSEGFKTDDAGAPFGSPADGLPTPQRPAANAGKRKPHRTPGIAAK</sequence>
<keyword evidence="12" id="KW-1185">Reference proteome</keyword>